<organism evidence="5 6">
    <name type="scientific">Leucobacter albus</name>
    <dbReference type="NCBI Taxonomy" id="272210"/>
    <lineage>
        <taxon>Bacteria</taxon>
        <taxon>Bacillati</taxon>
        <taxon>Actinomycetota</taxon>
        <taxon>Actinomycetes</taxon>
        <taxon>Micrococcales</taxon>
        <taxon>Microbacteriaceae</taxon>
        <taxon>Leucobacter</taxon>
    </lineage>
</organism>
<evidence type="ECO:0000259" key="4">
    <source>
        <dbReference type="PROSITE" id="PS51118"/>
    </source>
</evidence>
<dbReference type="SUPFAM" id="SSF46785">
    <property type="entry name" value="Winged helix' DNA-binding domain"/>
    <property type="match status" value="1"/>
</dbReference>
<keyword evidence="1" id="KW-0805">Transcription regulation</keyword>
<dbReference type="PROSITE" id="PS51118">
    <property type="entry name" value="HTH_HXLR"/>
    <property type="match status" value="1"/>
</dbReference>
<dbReference type="InterPro" id="IPR036390">
    <property type="entry name" value="WH_DNA-bd_sf"/>
</dbReference>
<dbReference type="InterPro" id="IPR036388">
    <property type="entry name" value="WH-like_DNA-bd_sf"/>
</dbReference>
<evidence type="ECO:0000313" key="5">
    <source>
        <dbReference type="EMBL" id="MFD1202327.1"/>
    </source>
</evidence>
<dbReference type="PANTHER" id="PTHR33204:SF18">
    <property type="entry name" value="TRANSCRIPTIONAL REGULATORY PROTEIN"/>
    <property type="match status" value="1"/>
</dbReference>
<gene>
    <name evidence="5" type="ORF">ACFQ3U_10530</name>
</gene>
<dbReference type="Pfam" id="PF01638">
    <property type="entry name" value="HxlR"/>
    <property type="match status" value="1"/>
</dbReference>
<accession>A0ABW3TPF2</accession>
<dbReference type="RefSeq" id="WP_343960986.1">
    <property type="nucleotide sequence ID" value="NZ_BAAAKZ010000010.1"/>
</dbReference>
<evidence type="ECO:0000256" key="1">
    <source>
        <dbReference type="ARBA" id="ARBA00023015"/>
    </source>
</evidence>
<name>A0ABW3TPF2_9MICO</name>
<dbReference type="Gene3D" id="1.10.10.10">
    <property type="entry name" value="Winged helix-like DNA-binding domain superfamily/Winged helix DNA-binding domain"/>
    <property type="match status" value="1"/>
</dbReference>
<dbReference type="Proteomes" id="UP001597181">
    <property type="component" value="Unassembled WGS sequence"/>
</dbReference>
<evidence type="ECO:0000256" key="2">
    <source>
        <dbReference type="ARBA" id="ARBA00023125"/>
    </source>
</evidence>
<dbReference type="InterPro" id="IPR002577">
    <property type="entry name" value="HTH_HxlR"/>
</dbReference>
<keyword evidence="6" id="KW-1185">Reference proteome</keyword>
<dbReference type="EMBL" id="JBHTLY010000004">
    <property type="protein sequence ID" value="MFD1202327.1"/>
    <property type="molecule type" value="Genomic_DNA"/>
</dbReference>
<protein>
    <submittedName>
        <fullName evidence="5">Winged helix-turn-helix transcriptional regulator</fullName>
    </submittedName>
</protein>
<evidence type="ECO:0000313" key="6">
    <source>
        <dbReference type="Proteomes" id="UP001597181"/>
    </source>
</evidence>
<comment type="caution">
    <text evidence="5">The sequence shown here is derived from an EMBL/GenBank/DDBJ whole genome shotgun (WGS) entry which is preliminary data.</text>
</comment>
<keyword evidence="2" id="KW-0238">DNA-binding</keyword>
<keyword evidence="3" id="KW-0804">Transcription</keyword>
<proteinExistence type="predicted"/>
<feature type="domain" description="HTH hxlR-type" evidence="4">
    <location>
        <begin position="20"/>
        <end position="119"/>
    </location>
</feature>
<dbReference type="PANTHER" id="PTHR33204">
    <property type="entry name" value="TRANSCRIPTIONAL REGULATOR, MARR FAMILY"/>
    <property type="match status" value="1"/>
</dbReference>
<sequence>MTVTLSGPLADRSSWSTAQCSIGKAMEAVGSRTAMILLREAFYGTTRFDDFAARTGVTDAVAAARLKQLVEVGVFDKRPYREPGQRTRHEYVLTRMGRDLFPVVFALMQWGNAHLQDAGGPLALVDRATGEPVTVAARTASGEEIAVDDIAVHVNLEWLAQSRDNAGPGAEGAHPR</sequence>
<evidence type="ECO:0000256" key="3">
    <source>
        <dbReference type="ARBA" id="ARBA00023163"/>
    </source>
</evidence>
<reference evidence="6" key="1">
    <citation type="journal article" date="2019" name="Int. J. Syst. Evol. Microbiol.">
        <title>The Global Catalogue of Microorganisms (GCM) 10K type strain sequencing project: providing services to taxonomists for standard genome sequencing and annotation.</title>
        <authorList>
            <consortium name="The Broad Institute Genomics Platform"/>
            <consortium name="The Broad Institute Genome Sequencing Center for Infectious Disease"/>
            <person name="Wu L."/>
            <person name="Ma J."/>
        </authorList>
    </citation>
    <scope>NUCLEOTIDE SEQUENCE [LARGE SCALE GENOMIC DNA]</scope>
    <source>
        <strain evidence="6">CCUG 50213</strain>
    </source>
</reference>